<keyword evidence="4" id="KW-1185">Reference proteome</keyword>
<proteinExistence type="predicted"/>
<accession>A0A8H6L2M0</accession>
<comment type="caution">
    <text evidence="3">The sequence shown here is derived from an EMBL/GenBank/DDBJ whole genome shotgun (WGS) entry which is preliminary data.</text>
</comment>
<dbReference type="EMBL" id="JACCJC010000040">
    <property type="protein sequence ID" value="KAF6233232.1"/>
    <property type="molecule type" value="Genomic_DNA"/>
</dbReference>
<organism evidence="3 4">
    <name type="scientific">Letharia columbiana</name>
    <dbReference type="NCBI Taxonomy" id="112416"/>
    <lineage>
        <taxon>Eukaryota</taxon>
        <taxon>Fungi</taxon>
        <taxon>Dikarya</taxon>
        <taxon>Ascomycota</taxon>
        <taxon>Pezizomycotina</taxon>
        <taxon>Lecanoromycetes</taxon>
        <taxon>OSLEUM clade</taxon>
        <taxon>Lecanoromycetidae</taxon>
        <taxon>Lecanorales</taxon>
        <taxon>Lecanorineae</taxon>
        <taxon>Parmeliaceae</taxon>
        <taxon>Letharia</taxon>
    </lineage>
</organism>
<evidence type="ECO:0000313" key="3">
    <source>
        <dbReference type="EMBL" id="KAF6233232.1"/>
    </source>
</evidence>
<feature type="compositionally biased region" description="Polar residues" evidence="1">
    <location>
        <begin position="291"/>
        <end position="302"/>
    </location>
</feature>
<evidence type="ECO:0000256" key="2">
    <source>
        <dbReference type="SAM" id="Phobius"/>
    </source>
</evidence>
<dbReference type="AlphaFoldDB" id="A0A8H6L2M0"/>
<name>A0A8H6L2M0_9LECA</name>
<gene>
    <name evidence="3" type="ORF">HO173_008521</name>
</gene>
<dbReference type="RefSeq" id="XP_037162654.1">
    <property type="nucleotide sequence ID" value="XM_037310421.1"/>
</dbReference>
<dbReference type="OrthoDB" id="3944128at2759"/>
<feature type="compositionally biased region" description="Polar residues" evidence="1">
    <location>
        <begin position="399"/>
        <end position="409"/>
    </location>
</feature>
<keyword evidence="2" id="KW-0472">Membrane</keyword>
<feature type="region of interest" description="Disordered" evidence="1">
    <location>
        <begin position="259"/>
        <end position="587"/>
    </location>
</feature>
<feature type="region of interest" description="Disordered" evidence="1">
    <location>
        <begin position="682"/>
        <end position="715"/>
    </location>
</feature>
<reference evidence="3 4" key="1">
    <citation type="journal article" date="2020" name="Genomics">
        <title>Complete, high-quality genomes from long-read metagenomic sequencing of two wolf lichen thalli reveals enigmatic genome architecture.</title>
        <authorList>
            <person name="McKenzie S.K."/>
            <person name="Walston R.F."/>
            <person name="Allen J.L."/>
        </authorList>
    </citation>
    <scope>NUCLEOTIDE SEQUENCE [LARGE SCALE GENOMIC DNA]</scope>
    <source>
        <strain evidence="3">WasteWater2</strain>
    </source>
</reference>
<feature type="compositionally biased region" description="Polar residues" evidence="1">
    <location>
        <begin position="484"/>
        <end position="503"/>
    </location>
</feature>
<feature type="compositionally biased region" description="Polar residues" evidence="1">
    <location>
        <begin position="683"/>
        <end position="693"/>
    </location>
</feature>
<evidence type="ECO:0000256" key="1">
    <source>
        <dbReference type="SAM" id="MobiDB-lite"/>
    </source>
</evidence>
<dbReference type="GeneID" id="59290177"/>
<dbReference type="Proteomes" id="UP000578531">
    <property type="component" value="Unassembled WGS sequence"/>
</dbReference>
<keyword evidence="2" id="KW-1133">Transmembrane helix</keyword>
<feature type="transmembrane region" description="Helical" evidence="2">
    <location>
        <begin position="721"/>
        <end position="740"/>
    </location>
</feature>
<feature type="compositionally biased region" description="Polar residues" evidence="1">
    <location>
        <begin position="416"/>
        <end position="451"/>
    </location>
</feature>
<sequence>MFGGNVDVYYWPVSGANGDCVSTIGSNFNNPVTELLVTDDRGFPYWKAQTNPWGQNGSQDVNSITLPPQQALAGAPNPLSGPTNIIMARGYWQSNITAASNISSSEAIATIGNFRCTSPSICVGFSDLYAADACGALSTDGELIPYTIVAFAPGELSTIQIPAWVRADVPPKAAIRSFNFADLPCPPQSVMYAVEYKPAPGEPYRPVLSPPRRLSSLLPEWSKSGCIIPAALFNGVDPPRALKPAEILTPRVTRVQPTASVTAVAAPASGVRANEPSKTPNPSTPDDKKVSTPSDPGTSESGSEVGDPSSPGLKQVDPKITDPNAVDSEDFDIHKSNSNNADLQVMKPSAPEPETTPVDASKPDSPKPENLDPKQAKAPPSDSQEINPQVVDGHDEPQGAQSSTPQVSNPDDPKAATSSPDRSQQNVPDTSSNDADSSNEYPENYQPNAYTPTVFDATGIDVSSSNAQGEEVADPDTNIPDSFMGQSKQLNSHGQDSAMSRPNKSPAAESEANDGDVSMVKGPDLELDPFDVMPTNSSNIDDALSPTAKSDDGQYSTPNGSEHDPSSQPEDLEYPPSGGNQNDDDVIAKPAFNFGEGFWTADSGTMAGLPSKTALADDHSLSHQQSANVLPSTYSDAIVVSLSRTAPTDDSASADVAIGTSKEVGSASSSASLAASGIRLGNDGTSTSRSPGMNANAAASGVAKDSGSDSRASRRHPSMKITIIAGELLLLYIFLVYWGCSN</sequence>
<keyword evidence="2" id="KW-0812">Transmembrane</keyword>
<evidence type="ECO:0000313" key="4">
    <source>
        <dbReference type="Proteomes" id="UP000578531"/>
    </source>
</evidence>
<feature type="compositionally biased region" description="Basic and acidic residues" evidence="1">
    <location>
        <begin position="361"/>
        <end position="375"/>
    </location>
</feature>
<feature type="compositionally biased region" description="Low complexity" evidence="1">
    <location>
        <begin position="259"/>
        <end position="269"/>
    </location>
</feature>
<protein>
    <submittedName>
        <fullName evidence="3">Uncharacterized protein</fullName>
    </submittedName>
</protein>